<sequence>MQDMQRIYKLKIDNIFSNSNDIIHEMDCRFIKQLAYGKKI</sequence>
<evidence type="ECO:0000313" key="2">
    <source>
        <dbReference type="Proteomes" id="UP000235589"/>
    </source>
</evidence>
<name>A0A2K9P4G1_9FIRM</name>
<accession>A0A2K9P4G1</accession>
<gene>
    <name evidence="1" type="ORF">B9O19_01974</name>
</gene>
<dbReference type="KEGG" id="mpec:B9O19_01974"/>
<evidence type="ECO:0000313" key="1">
    <source>
        <dbReference type="EMBL" id="AUO20121.1"/>
    </source>
</evidence>
<proteinExistence type="predicted"/>
<reference evidence="1 2" key="1">
    <citation type="submission" date="2017-04" db="EMBL/GenBank/DDBJ databases">
        <title>Monoglobus pectinilyticus 14 draft genome.</title>
        <authorList>
            <person name="Kim C."/>
            <person name="Rosendale D.I."/>
            <person name="Kelly W.J."/>
            <person name="Tannock G.W."/>
            <person name="Patchett M.L."/>
            <person name="Jordens J.Z."/>
        </authorList>
    </citation>
    <scope>NUCLEOTIDE SEQUENCE [LARGE SCALE GENOMIC DNA]</scope>
    <source>
        <strain evidence="1 2">14</strain>
    </source>
</reference>
<dbReference type="Proteomes" id="UP000235589">
    <property type="component" value="Chromosome"/>
</dbReference>
<organism evidence="1 2">
    <name type="scientific">Monoglobus pectinilyticus</name>
    <dbReference type="NCBI Taxonomy" id="1981510"/>
    <lineage>
        <taxon>Bacteria</taxon>
        <taxon>Bacillati</taxon>
        <taxon>Bacillota</taxon>
        <taxon>Clostridia</taxon>
        <taxon>Monoglobales</taxon>
        <taxon>Monoglobaceae</taxon>
        <taxon>Monoglobus</taxon>
    </lineage>
</organism>
<dbReference type="AlphaFoldDB" id="A0A2K9P4G1"/>
<protein>
    <submittedName>
        <fullName evidence="1">Uncharacterized protein</fullName>
    </submittedName>
</protein>
<keyword evidence="2" id="KW-1185">Reference proteome</keyword>
<dbReference type="EMBL" id="CP020991">
    <property type="protein sequence ID" value="AUO20121.1"/>
    <property type="molecule type" value="Genomic_DNA"/>
</dbReference>